<dbReference type="Pfam" id="PF02458">
    <property type="entry name" value="Transferase"/>
    <property type="match status" value="1"/>
</dbReference>
<reference evidence="2 3" key="1">
    <citation type="journal article" date="2022" name="Cell">
        <title>Repeat-based holocentromeres influence genome architecture and karyotype evolution.</title>
        <authorList>
            <person name="Hofstatter P.G."/>
            <person name="Thangavel G."/>
            <person name="Lux T."/>
            <person name="Neumann P."/>
            <person name="Vondrak T."/>
            <person name="Novak P."/>
            <person name="Zhang M."/>
            <person name="Costa L."/>
            <person name="Castellani M."/>
            <person name="Scott A."/>
            <person name="Toegelov H."/>
            <person name="Fuchs J."/>
            <person name="Mata-Sucre Y."/>
            <person name="Dias Y."/>
            <person name="Vanzela A.L.L."/>
            <person name="Huettel B."/>
            <person name="Almeida C.C.S."/>
            <person name="Simkova H."/>
            <person name="Souza G."/>
            <person name="Pedrosa-Harand A."/>
            <person name="Macas J."/>
            <person name="Mayer K.F.X."/>
            <person name="Houben A."/>
            <person name="Marques A."/>
        </authorList>
    </citation>
    <scope>NUCLEOTIDE SEQUENCE [LARGE SCALE GENOMIC DNA]</scope>
    <source>
        <strain evidence="2">RhyTen1mFocal</strain>
    </source>
</reference>
<name>A0AAD6A3J1_9POAL</name>
<dbReference type="EMBL" id="JAMRDG010000001">
    <property type="protein sequence ID" value="KAJ3708993.1"/>
    <property type="molecule type" value="Genomic_DNA"/>
</dbReference>
<keyword evidence="1" id="KW-0808">Transferase</keyword>
<dbReference type="InterPro" id="IPR051283">
    <property type="entry name" value="Sec_Metabolite_Acyltrans"/>
</dbReference>
<proteinExistence type="predicted"/>
<dbReference type="Proteomes" id="UP001210211">
    <property type="component" value="Unassembled WGS sequence"/>
</dbReference>
<protein>
    <submittedName>
        <fullName evidence="2">Uncharacterized protein</fullName>
    </submittedName>
</protein>
<accession>A0AAD6A3J1</accession>
<evidence type="ECO:0000256" key="1">
    <source>
        <dbReference type="ARBA" id="ARBA00022679"/>
    </source>
</evidence>
<organism evidence="2 3">
    <name type="scientific">Rhynchospora tenuis</name>
    <dbReference type="NCBI Taxonomy" id="198213"/>
    <lineage>
        <taxon>Eukaryota</taxon>
        <taxon>Viridiplantae</taxon>
        <taxon>Streptophyta</taxon>
        <taxon>Embryophyta</taxon>
        <taxon>Tracheophyta</taxon>
        <taxon>Spermatophyta</taxon>
        <taxon>Magnoliopsida</taxon>
        <taxon>Liliopsida</taxon>
        <taxon>Poales</taxon>
        <taxon>Cyperaceae</taxon>
        <taxon>Cyperoideae</taxon>
        <taxon>Rhynchosporeae</taxon>
        <taxon>Rhynchospora</taxon>
    </lineage>
</organism>
<comment type="caution">
    <text evidence="2">The sequence shown here is derived from an EMBL/GenBank/DDBJ whole genome shotgun (WGS) entry which is preliminary data.</text>
</comment>
<dbReference type="AlphaFoldDB" id="A0AAD6A3J1"/>
<gene>
    <name evidence="2" type="ORF">LUZ61_012698</name>
</gene>
<dbReference type="PANTHER" id="PTHR31896">
    <property type="entry name" value="FAMILY REGULATORY PROTEIN, PUTATIVE (AFU_ORTHOLOGUE AFUA_3G14730)-RELATED"/>
    <property type="match status" value="1"/>
</dbReference>
<sequence length="407" mass="45191">MASPCTSPAVRTIKAYAVIPKPNPQAPSQFHLSAWDVSMLSAHYIQKGLLFAHTPDLSIEQIIEQLRNSLAEALYHFYPLSGRLRTATCEGGGVTCHVEVKCEGDGAELVHAAADGIGIADVVAVDGQDLPKFIKEFFPLDLAVNFDGCTHPLLAVQVTELIGGFFIGCALNHILGDGSSFWNFFTAWAEITRCHIAGKEVVLSQTPSHDRWFLGGYGEPPIKLPFSSPEEFIVRYSLPPLRLRMFHFSSESLAKLKTRANQECGKEELLDNNLGWAAWLVHQIVSNHTDSAIRDKLHKYMEHPIVYNMRMRDNHSIMIGSSPRFNMYGCNFGWGKALAVRSGSENKYDGKITAYPGWEGGGSVDLEVSLSPEFMSALERDEEFLRVVSRPIDVNVLLEMSSKQFSQ</sequence>
<dbReference type="PANTHER" id="PTHR31896:SF12">
    <property type="entry name" value="HXXXD-TYPE ACYL-TRANSFERASE FAMILY PROTEIN"/>
    <property type="match status" value="1"/>
</dbReference>
<dbReference type="Gene3D" id="3.30.559.10">
    <property type="entry name" value="Chloramphenicol acetyltransferase-like domain"/>
    <property type="match status" value="2"/>
</dbReference>
<dbReference type="InterPro" id="IPR023213">
    <property type="entry name" value="CAT-like_dom_sf"/>
</dbReference>
<keyword evidence="3" id="KW-1185">Reference proteome</keyword>
<dbReference type="GO" id="GO:0016740">
    <property type="term" value="F:transferase activity"/>
    <property type="evidence" value="ECO:0007669"/>
    <property type="project" value="UniProtKB-KW"/>
</dbReference>
<evidence type="ECO:0000313" key="2">
    <source>
        <dbReference type="EMBL" id="KAJ3708993.1"/>
    </source>
</evidence>
<evidence type="ECO:0000313" key="3">
    <source>
        <dbReference type="Proteomes" id="UP001210211"/>
    </source>
</evidence>